<evidence type="ECO:0000256" key="10">
    <source>
        <dbReference type="ARBA" id="ARBA00022777"/>
    </source>
</evidence>
<dbReference type="InterPro" id="IPR050445">
    <property type="entry name" value="Bact_polysacc_biosynth/exp"/>
</dbReference>
<feature type="domain" description="AAA" evidence="19">
    <location>
        <begin position="586"/>
        <end position="724"/>
    </location>
</feature>
<dbReference type="InterPro" id="IPR025669">
    <property type="entry name" value="AAA_dom"/>
</dbReference>
<evidence type="ECO:0000256" key="8">
    <source>
        <dbReference type="ARBA" id="ARBA00022692"/>
    </source>
</evidence>
<comment type="similarity">
    <text evidence="3">Belongs to the etk/wzc family.</text>
</comment>
<dbReference type="Gene3D" id="3.40.50.300">
    <property type="entry name" value="P-loop containing nucleotide triphosphate hydrolases"/>
    <property type="match status" value="1"/>
</dbReference>
<dbReference type="Proteomes" id="UP000636004">
    <property type="component" value="Unassembled WGS sequence"/>
</dbReference>
<dbReference type="GO" id="GO:0005524">
    <property type="term" value="F:ATP binding"/>
    <property type="evidence" value="ECO:0007669"/>
    <property type="project" value="UniProtKB-KW"/>
</dbReference>
<evidence type="ECO:0000256" key="2">
    <source>
        <dbReference type="ARBA" id="ARBA00007316"/>
    </source>
</evidence>
<keyword evidence="8 17" id="KW-0812">Transmembrane</keyword>
<name>A0A918QTW6_9FLAO</name>
<dbReference type="GO" id="GO:0005886">
    <property type="term" value="C:plasma membrane"/>
    <property type="evidence" value="ECO:0007669"/>
    <property type="project" value="UniProtKB-SubCell"/>
</dbReference>
<dbReference type="Pfam" id="PF13807">
    <property type="entry name" value="GNVR"/>
    <property type="match status" value="1"/>
</dbReference>
<keyword evidence="16" id="KW-0175">Coiled coil</keyword>
<dbReference type="RefSeq" id="WP_189359011.1">
    <property type="nucleotide sequence ID" value="NZ_BMWZ01000001.1"/>
</dbReference>
<evidence type="ECO:0000259" key="18">
    <source>
        <dbReference type="Pfam" id="PF02706"/>
    </source>
</evidence>
<keyword evidence="9" id="KW-0547">Nucleotide-binding</keyword>
<feature type="domain" description="Polysaccharide chain length determinant N-terminal" evidence="18">
    <location>
        <begin position="8"/>
        <end position="103"/>
    </location>
</feature>
<evidence type="ECO:0000313" key="22">
    <source>
        <dbReference type="Proteomes" id="UP000636004"/>
    </source>
</evidence>
<keyword evidence="11" id="KW-0067">ATP-binding</keyword>
<evidence type="ECO:0000256" key="5">
    <source>
        <dbReference type="ARBA" id="ARBA00022475"/>
    </source>
</evidence>
<comment type="subcellular location">
    <subcellularLocation>
        <location evidence="1">Cell inner membrane</location>
        <topology evidence="1">Multi-pass membrane protein</topology>
    </subcellularLocation>
</comment>
<dbReference type="InterPro" id="IPR027417">
    <property type="entry name" value="P-loop_NTPase"/>
</dbReference>
<dbReference type="InterPro" id="IPR032807">
    <property type="entry name" value="GNVR"/>
</dbReference>
<comment type="catalytic activity">
    <reaction evidence="15">
        <text>L-tyrosyl-[protein] + ATP = O-phospho-L-tyrosyl-[protein] + ADP + H(+)</text>
        <dbReference type="Rhea" id="RHEA:10596"/>
        <dbReference type="Rhea" id="RHEA-COMP:10136"/>
        <dbReference type="Rhea" id="RHEA-COMP:20101"/>
        <dbReference type="ChEBI" id="CHEBI:15378"/>
        <dbReference type="ChEBI" id="CHEBI:30616"/>
        <dbReference type="ChEBI" id="CHEBI:46858"/>
        <dbReference type="ChEBI" id="CHEBI:61978"/>
        <dbReference type="ChEBI" id="CHEBI:456216"/>
        <dbReference type="EC" id="2.7.10.2"/>
    </reaction>
</comment>
<evidence type="ECO:0000256" key="13">
    <source>
        <dbReference type="ARBA" id="ARBA00023136"/>
    </source>
</evidence>
<dbReference type="NCBIfam" id="TIGR01007">
    <property type="entry name" value="eps_fam"/>
    <property type="match status" value="1"/>
</dbReference>
<reference evidence="21" key="2">
    <citation type="submission" date="2020-09" db="EMBL/GenBank/DDBJ databases">
        <authorList>
            <person name="Sun Q."/>
            <person name="Kim S."/>
        </authorList>
    </citation>
    <scope>NUCLEOTIDE SEQUENCE</scope>
    <source>
        <strain evidence="21">KCTC 12710</strain>
    </source>
</reference>
<dbReference type="CDD" id="cd05387">
    <property type="entry name" value="BY-kinase"/>
    <property type="match status" value="1"/>
</dbReference>
<evidence type="ECO:0000256" key="11">
    <source>
        <dbReference type="ARBA" id="ARBA00022840"/>
    </source>
</evidence>
<accession>A0A918QTW6</accession>
<dbReference type="Pfam" id="PF02706">
    <property type="entry name" value="Wzz"/>
    <property type="match status" value="1"/>
</dbReference>
<evidence type="ECO:0000256" key="17">
    <source>
        <dbReference type="SAM" id="Phobius"/>
    </source>
</evidence>
<evidence type="ECO:0000256" key="7">
    <source>
        <dbReference type="ARBA" id="ARBA00022679"/>
    </source>
</evidence>
<feature type="transmembrane region" description="Helical" evidence="17">
    <location>
        <begin position="494"/>
        <end position="514"/>
    </location>
</feature>
<evidence type="ECO:0000256" key="3">
    <source>
        <dbReference type="ARBA" id="ARBA00008883"/>
    </source>
</evidence>
<evidence type="ECO:0000256" key="16">
    <source>
        <dbReference type="SAM" id="Coils"/>
    </source>
</evidence>
<dbReference type="PANTHER" id="PTHR32309">
    <property type="entry name" value="TYROSINE-PROTEIN KINASE"/>
    <property type="match status" value="1"/>
</dbReference>
<gene>
    <name evidence="21" type="ORF">GCM10007028_04210</name>
</gene>
<keyword evidence="22" id="KW-1185">Reference proteome</keyword>
<dbReference type="EMBL" id="BMWZ01000001">
    <property type="protein sequence ID" value="GGZ70263.1"/>
    <property type="molecule type" value="Genomic_DNA"/>
</dbReference>
<comment type="similarity">
    <text evidence="2">Belongs to the CpsD/CapB family.</text>
</comment>
<evidence type="ECO:0000256" key="15">
    <source>
        <dbReference type="ARBA" id="ARBA00051245"/>
    </source>
</evidence>
<evidence type="ECO:0000256" key="6">
    <source>
        <dbReference type="ARBA" id="ARBA00022519"/>
    </source>
</evidence>
<feature type="coiled-coil region" evidence="16">
    <location>
        <begin position="387"/>
        <end position="429"/>
    </location>
</feature>
<evidence type="ECO:0000256" key="1">
    <source>
        <dbReference type="ARBA" id="ARBA00004429"/>
    </source>
</evidence>
<reference evidence="21" key="1">
    <citation type="journal article" date="2014" name="Int. J. Syst. Evol. Microbiol.">
        <title>Complete genome sequence of Corynebacterium casei LMG S-19264T (=DSM 44701T), isolated from a smear-ripened cheese.</title>
        <authorList>
            <consortium name="US DOE Joint Genome Institute (JGI-PGF)"/>
            <person name="Walter F."/>
            <person name="Albersmeier A."/>
            <person name="Kalinowski J."/>
            <person name="Ruckert C."/>
        </authorList>
    </citation>
    <scope>NUCLEOTIDE SEQUENCE</scope>
    <source>
        <strain evidence="21">KCTC 12710</strain>
    </source>
</reference>
<feature type="domain" description="Tyrosine-protein kinase G-rich" evidence="20">
    <location>
        <begin position="444"/>
        <end position="513"/>
    </location>
</feature>
<dbReference type="InterPro" id="IPR003856">
    <property type="entry name" value="LPS_length_determ_N"/>
</dbReference>
<organism evidence="21 22">
    <name type="scientific">Algibacter mikhailovii</name>
    <dbReference type="NCBI Taxonomy" id="425498"/>
    <lineage>
        <taxon>Bacteria</taxon>
        <taxon>Pseudomonadati</taxon>
        <taxon>Bacteroidota</taxon>
        <taxon>Flavobacteriia</taxon>
        <taxon>Flavobacteriales</taxon>
        <taxon>Flavobacteriaceae</taxon>
        <taxon>Algibacter</taxon>
    </lineage>
</organism>
<evidence type="ECO:0000313" key="21">
    <source>
        <dbReference type="EMBL" id="GGZ70263.1"/>
    </source>
</evidence>
<evidence type="ECO:0000256" key="14">
    <source>
        <dbReference type="ARBA" id="ARBA00023137"/>
    </source>
</evidence>
<dbReference type="InterPro" id="IPR005702">
    <property type="entry name" value="Wzc-like_C"/>
</dbReference>
<evidence type="ECO:0000256" key="4">
    <source>
        <dbReference type="ARBA" id="ARBA00011903"/>
    </source>
</evidence>
<proteinExistence type="inferred from homology"/>
<feature type="transmembrane region" description="Helical" evidence="17">
    <location>
        <begin position="21"/>
        <end position="38"/>
    </location>
</feature>
<evidence type="ECO:0000259" key="20">
    <source>
        <dbReference type="Pfam" id="PF13807"/>
    </source>
</evidence>
<dbReference type="PANTHER" id="PTHR32309:SF13">
    <property type="entry name" value="FERRIC ENTEROBACTIN TRANSPORT PROTEIN FEPE"/>
    <property type="match status" value="1"/>
</dbReference>
<keyword evidence="12 17" id="KW-1133">Transmembrane helix</keyword>
<dbReference type="AlphaFoldDB" id="A0A918QTW6"/>
<sequence length="796" mass="89560">MRHLNQEKFDLKKTLKPYARQWKWFVLSCFVFIVLAFFKLRYSTPEYNANAKIMLTMEDASSTPAGALLQDLGKGNVTARKALEDEIEILQSRKLMKGVIEKLDLNIQYSLTGRLHDTHFFPNSKAPVSVSFIESDSIINQSQFSFDLAVTSNTTFNFIYAPYNGSEEIVKKSSFGNSISTPIGDIVITPNTENIISLKEKLVHVNILPVENLAAAFQFKIGITAADEFSKVINLSLNDYSIVRAKAVLNTLIDEYNRVGIEEKTLVATNTADFIDKRINLISSDLSAVDDEVEQFKTGNKLTDITSEADIYIRTNSETEQQLAASRTELNMVNYMRAQIDDNVSERIPFNVGLSNASINNMAVRYNQLLDDRERLLKSSNEKNPIIVNLDQEINNLKAGLHQALDNSAETVQLRIRSLQNQSARLSSKIFSVPGQVRKSRDIEREQGIKESLYLFLLQKREEATISLRSSAANAKIIDMAHSSGIPVSPKVKIVYLAAIIFGLCIPFGFIYVNSLLDTKIHNREDIEGALKNLHILGEIPKLASKEVKLIKRNDRSVLSESFRIIRTNFRHISRSHAEAKKYKNIIFVTSTINGEGKSFTSVNTALTISNTGKKVLLIGADLRNPQILSSLKSTIKKEKFSKIGLSEYLSDNTYQLKDAITSHSINDLQLDILPSGSIPPNPAELLLSDKIKELFDTVSEEYDYVVVDTAPSMMVTDTLLISEYAAYTMYVIRADYTEKPLLNFAKELHADKKLNNMMVVVNDVKQSNFGYGGKYGYYENTGKRTFFGRLKKYMS</sequence>
<keyword evidence="6" id="KW-0997">Cell inner membrane</keyword>
<evidence type="ECO:0000256" key="9">
    <source>
        <dbReference type="ARBA" id="ARBA00022741"/>
    </source>
</evidence>
<keyword evidence="10 21" id="KW-0418">Kinase</keyword>
<dbReference type="EC" id="2.7.10.2" evidence="4"/>
<protein>
    <recommendedName>
        <fullName evidence="4">non-specific protein-tyrosine kinase</fullName>
        <ecNumber evidence="4">2.7.10.2</ecNumber>
    </recommendedName>
</protein>
<keyword evidence="14" id="KW-0829">Tyrosine-protein kinase</keyword>
<keyword evidence="13 17" id="KW-0472">Membrane</keyword>
<dbReference type="SUPFAM" id="SSF52540">
    <property type="entry name" value="P-loop containing nucleoside triphosphate hydrolases"/>
    <property type="match status" value="1"/>
</dbReference>
<dbReference type="Pfam" id="PF13614">
    <property type="entry name" value="AAA_31"/>
    <property type="match status" value="1"/>
</dbReference>
<comment type="caution">
    <text evidence="21">The sequence shown here is derived from an EMBL/GenBank/DDBJ whole genome shotgun (WGS) entry which is preliminary data.</text>
</comment>
<evidence type="ECO:0000256" key="12">
    <source>
        <dbReference type="ARBA" id="ARBA00022989"/>
    </source>
</evidence>
<evidence type="ECO:0000259" key="19">
    <source>
        <dbReference type="Pfam" id="PF13614"/>
    </source>
</evidence>
<keyword evidence="7" id="KW-0808">Transferase</keyword>
<keyword evidence="5" id="KW-1003">Cell membrane</keyword>
<dbReference type="GO" id="GO:0004715">
    <property type="term" value="F:non-membrane spanning protein tyrosine kinase activity"/>
    <property type="evidence" value="ECO:0007669"/>
    <property type="project" value="UniProtKB-EC"/>
</dbReference>